<dbReference type="OrthoDB" id="25944at10239"/>
<gene>
    <name evidence="1" type="primary">182</name>
</gene>
<dbReference type="EMBL" id="GU070616">
    <property type="protein sequence ID" value="ADP02578.1"/>
    <property type="molecule type" value="Genomic_DNA"/>
</dbReference>
<reference evidence="1 2" key="1">
    <citation type="journal article" date="2011" name="J. Virol.">
        <title>Genomic and proteomic characterization of the broad host range Salmonella phage PVP-SE1 - The creation of a new phage genus.</title>
        <authorList>
            <person name="Santos S.B."/>
            <person name="Kropinski A.M."/>
            <person name="Ceyssens P.J."/>
            <person name="Ackermann H.W."/>
            <person name="Villegas A."/>
            <person name="Lavigne R."/>
            <person name="Krylov V.N."/>
            <person name="Carvalho C.M."/>
            <person name="Ferreira E.C."/>
            <person name="Azeredo J."/>
        </authorList>
    </citation>
    <scope>NUCLEOTIDE SEQUENCE [LARGE SCALE GENOMIC DNA]</scope>
    <source>
        <strain evidence="1">PVP-SE1</strain>
    </source>
</reference>
<accession>G3BM48</accession>
<evidence type="ECO:0000313" key="2">
    <source>
        <dbReference type="Proteomes" id="UP000008530"/>
    </source>
</evidence>
<name>G3BM48_9CAUD</name>
<organism evidence="1 2">
    <name type="scientific">Salmonella phage PVPSE1</name>
    <dbReference type="NCBI Taxonomy" id="889338"/>
    <lineage>
        <taxon>Viruses</taxon>
        <taxon>Duplodnaviria</taxon>
        <taxon>Heunggongvirae</taxon>
        <taxon>Uroviricota</taxon>
        <taxon>Caudoviricetes</taxon>
        <taxon>Vequintavirinae</taxon>
        <taxon>Seunavirus</taxon>
        <taxon>Seunavirus PVPSE1</taxon>
    </lineage>
</organism>
<proteinExistence type="predicted"/>
<keyword evidence="2" id="KW-1185">Reference proteome</keyword>
<sequence length="54" mass="6288">MELTDLYSDAPIRLSPEEYKNSELVKHVVAMEFEFFEYLADFDDDFNSDGLYGA</sequence>
<evidence type="ECO:0000313" key="1">
    <source>
        <dbReference type="EMBL" id="ADP02578.1"/>
    </source>
</evidence>
<dbReference type="RefSeq" id="YP_004893989.1">
    <property type="nucleotide sequence ID" value="NC_016071.1"/>
</dbReference>
<dbReference type="Proteomes" id="UP000008530">
    <property type="component" value="Segment"/>
</dbReference>
<protein>
    <submittedName>
        <fullName evidence="1">Uncharacterized protein 182</fullName>
    </submittedName>
</protein>
<dbReference type="GeneID" id="11258163"/>
<dbReference type="KEGG" id="vg:11258163"/>